<evidence type="ECO:0000313" key="4">
    <source>
        <dbReference type="EMBL" id="MVT64739.1"/>
    </source>
</evidence>
<dbReference type="PANTHER" id="PTHR11820">
    <property type="entry name" value="ACYLPYRUVASE"/>
    <property type="match status" value="1"/>
</dbReference>
<organism evidence="4 5">
    <name type="scientific">Bradyrhizobium pachyrhizi</name>
    <dbReference type="NCBI Taxonomy" id="280333"/>
    <lineage>
        <taxon>Bacteria</taxon>
        <taxon>Pseudomonadati</taxon>
        <taxon>Pseudomonadota</taxon>
        <taxon>Alphaproteobacteria</taxon>
        <taxon>Hyphomicrobiales</taxon>
        <taxon>Nitrobacteraceae</taxon>
        <taxon>Bradyrhizobium</taxon>
    </lineage>
</organism>
<dbReference type="Pfam" id="PF01557">
    <property type="entry name" value="FAA_hydrolase"/>
    <property type="match status" value="1"/>
</dbReference>
<dbReference type="InterPro" id="IPR011234">
    <property type="entry name" value="Fumarylacetoacetase-like_C"/>
</dbReference>
<sequence length="260" mass="27991">MANVTRWVRFRHHAEIGFGQLTPSGISVHDGDMFGDPRPTGQTLALDNVELLAPTQPSKVIALWNNFHALAEKLKSPEPAEPLYLLKAPTSVTAPGAVIRRPLGYDGKTTYEGELGIVIGKSCTAVAPEHADAFIFGYTCTNDVTAADILNRDPTFPQWARAKGFDGYGPFGPVIASGLDPARLMVRTILNGVERQNYPIADMIFSAQTLVSKISHDMTLLPGDLICCGTSIGVGVMKEPVNTVTVAIDGIGELTNEFRQ</sequence>
<keyword evidence="5" id="KW-1185">Reference proteome</keyword>
<dbReference type="AlphaFoldDB" id="A0A844SL01"/>
<protein>
    <submittedName>
        <fullName evidence="4">DUF2437 domain-containing protein</fullName>
    </submittedName>
</protein>
<dbReference type="InterPro" id="IPR018833">
    <property type="entry name" value="Rv2993c-like_N"/>
</dbReference>
<dbReference type="PANTHER" id="PTHR11820:SF7">
    <property type="entry name" value="ACYLPYRUVASE FAHD1, MITOCHONDRIAL"/>
    <property type="match status" value="1"/>
</dbReference>
<evidence type="ECO:0000256" key="1">
    <source>
        <dbReference type="ARBA" id="ARBA00022723"/>
    </source>
</evidence>
<reference evidence="4 5" key="1">
    <citation type="submission" date="2019-12" db="EMBL/GenBank/DDBJ databases">
        <title>Draft genome sequences Bradyrhizobium cajani AMBPC1010, Bradyrhizobium pachyrhizi AMBPC1040 and Bradyrhizobium yuanmingense ALSPC3051, three plant growth promoting strains isolated from nodules of Cajanus cajan L. in Dominican Republic.</title>
        <authorList>
            <person name="Flores-Felix J.D."/>
            <person name="Araujo J."/>
            <person name="Diaz-Alcantara C."/>
            <person name="Gonzalez-Andres F."/>
            <person name="Velazquez E."/>
        </authorList>
    </citation>
    <scope>NUCLEOTIDE SEQUENCE [LARGE SCALE GENOMIC DNA]</scope>
    <source>
        <strain evidence="4 5">1040</strain>
    </source>
</reference>
<dbReference type="Pfam" id="PF10370">
    <property type="entry name" value="Rv2993c-like_N"/>
    <property type="match status" value="1"/>
</dbReference>
<dbReference type="InterPro" id="IPR036663">
    <property type="entry name" value="Fumarylacetoacetase_C_sf"/>
</dbReference>
<dbReference type="Proteomes" id="UP000436468">
    <property type="component" value="Unassembled WGS sequence"/>
</dbReference>
<gene>
    <name evidence="4" type="ORF">GPL21_06395</name>
</gene>
<dbReference type="Gene3D" id="3.90.850.10">
    <property type="entry name" value="Fumarylacetoacetase-like, C-terminal domain"/>
    <property type="match status" value="1"/>
</dbReference>
<accession>A0A844SL01</accession>
<dbReference type="EMBL" id="WQNF01000003">
    <property type="protein sequence ID" value="MVT64739.1"/>
    <property type="molecule type" value="Genomic_DNA"/>
</dbReference>
<feature type="domain" description="Fumarylacetoacetase-like C-terminal" evidence="2">
    <location>
        <begin position="59"/>
        <end position="258"/>
    </location>
</feature>
<dbReference type="SUPFAM" id="SSF56529">
    <property type="entry name" value="FAH"/>
    <property type="match status" value="1"/>
</dbReference>
<keyword evidence="1" id="KW-0479">Metal-binding</keyword>
<dbReference type="GO" id="GO:0046872">
    <property type="term" value="F:metal ion binding"/>
    <property type="evidence" value="ECO:0007669"/>
    <property type="project" value="UniProtKB-KW"/>
</dbReference>
<evidence type="ECO:0000313" key="5">
    <source>
        <dbReference type="Proteomes" id="UP000436468"/>
    </source>
</evidence>
<proteinExistence type="predicted"/>
<evidence type="ECO:0000259" key="2">
    <source>
        <dbReference type="Pfam" id="PF01557"/>
    </source>
</evidence>
<comment type="caution">
    <text evidence="4">The sequence shown here is derived from an EMBL/GenBank/DDBJ whole genome shotgun (WGS) entry which is preliminary data.</text>
</comment>
<feature type="domain" description="Rv2993c-like N-terminal" evidence="3">
    <location>
        <begin position="6"/>
        <end position="54"/>
    </location>
</feature>
<name>A0A844SL01_9BRAD</name>
<evidence type="ECO:0000259" key="3">
    <source>
        <dbReference type="Pfam" id="PF10370"/>
    </source>
</evidence>
<dbReference type="GO" id="GO:0018773">
    <property type="term" value="F:acetylpyruvate hydrolase activity"/>
    <property type="evidence" value="ECO:0007669"/>
    <property type="project" value="TreeGrafter"/>
</dbReference>
<dbReference type="RefSeq" id="WP_028334102.1">
    <property type="nucleotide sequence ID" value="NZ_CP121667.1"/>
</dbReference>